<keyword evidence="9" id="KW-1185">Reference proteome</keyword>
<evidence type="ECO:0000256" key="6">
    <source>
        <dbReference type="ARBA" id="ARBA00023014"/>
    </source>
</evidence>
<gene>
    <name evidence="8" type="ORF">LK12_17615</name>
</gene>
<dbReference type="CDD" id="cd03469">
    <property type="entry name" value="Rieske_RO_Alpha_N"/>
    <property type="match status" value="1"/>
</dbReference>
<evidence type="ECO:0000256" key="1">
    <source>
        <dbReference type="ARBA" id="ARBA00001962"/>
    </source>
</evidence>
<keyword evidence="6" id="KW-0411">Iron-sulfur</keyword>
<dbReference type="PRINTS" id="PR00090">
    <property type="entry name" value="RNGDIOXGNASE"/>
</dbReference>
<keyword evidence="4" id="KW-0560">Oxidoreductase</keyword>
<keyword evidence="5" id="KW-0408">Iron</keyword>
<evidence type="ECO:0000256" key="2">
    <source>
        <dbReference type="ARBA" id="ARBA00022714"/>
    </source>
</evidence>
<dbReference type="InterPro" id="IPR001663">
    <property type="entry name" value="Rng_hydr_dOase-A"/>
</dbReference>
<comment type="caution">
    <text evidence="8">The sequence shown here is derived from an EMBL/GenBank/DDBJ whole genome shotgun (WGS) entry which is preliminary data.</text>
</comment>
<dbReference type="Pfam" id="PF00355">
    <property type="entry name" value="Rieske"/>
    <property type="match status" value="1"/>
</dbReference>
<sequence>MTDPERIPSKRYFSDEFFELEKELLWPKVWQMACRLEQIPEVGDWVEYKNLDQTVIVVHTTSGVKAFQNHCRHRGVKLVSGDGNCAKSGFVCPFHGWRWNMDGKSTFIYGRERFSEEALDAAEVNLKPVRCETWGGCAFINFDEKAPNLRKTFGSQLDQLEAHGVDKVRSQWWFGTVLPANWKLAMEAFMEGYHVMTTHPEMQRAAPELTNARYDEDTGGLGVLSDPGKSTAQRIKDYIEYLQAICTGMGGGMCQEKEMEIIRELADLELPDDTGEAMQAWYGAVHVRLKEKLGEKGEVIPDLNLAAMTTGPTSAVEFLFPHYFVLRMFSSYSSYRIRPLGPESCFFEIWSLTHFAEGEEPEVPHEPTVLPYDSKEFPLIPQQDYSNIPLQQIGLHGRDFEYMRLNKDNEGMISDYQRIIDGYIDGVDQSKLTAAIHKLTNNFDGPINELGF</sequence>
<dbReference type="SUPFAM" id="SSF50022">
    <property type="entry name" value="ISP domain"/>
    <property type="match status" value="1"/>
</dbReference>
<dbReference type="InterPro" id="IPR015879">
    <property type="entry name" value="Ring_hydroxy_dOase_asu_C_dom"/>
</dbReference>
<dbReference type="GO" id="GO:0005506">
    <property type="term" value="F:iron ion binding"/>
    <property type="evidence" value="ECO:0007669"/>
    <property type="project" value="InterPro"/>
</dbReference>
<dbReference type="SUPFAM" id="SSF55961">
    <property type="entry name" value="Bet v1-like"/>
    <property type="match status" value="1"/>
</dbReference>
<evidence type="ECO:0000259" key="7">
    <source>
        <dbReference type="PROSITE" id="PS51296"/>
    </source>
</evidence>
<dbReference type="STRING" id="1348853.LK12_17615"/>
<dbReference type="GO" id="GO:0051537">
    <property type="term" value="F:2 iron, 2 sulfur cluster binding"/>
    <property type="evidence" value="ECO:0007669"/>
    <property type="project" value="UniProtKB-KW"/>
</dbReference>
<name>A0A0B1ZMR7_9SPHN</name>
<dbReference type="Proteomes" id="UP000031057">
    <property type="component" value="Unassembled WGS sequence"/>
</dbReference>
<dbReference type="AlphaFoldDB" id="A0A0B1ZMR7"/>
<evidence type="ECO:0000313" key="9">
    <source>
        <dbReference type="Proteomes" id="UP000031057"/>
    </source>
</evidence>
<dbReference type="EMBL" id="JTDI01000005">
    <property type="protein sequence ID" value="KHK90473.1"/>
    <property type="molecule type" value="Genomic_DNA"/>
</dbReference>
<evidence type="ECO:0000313" key="8">
    <source>
        <dbReference type="EMBL" id="KHK90473.1"/>
    </source>
</evidence>
<keyword evidence="2" id="KW-0001">2Fe-2S</keyword>
<dbReference type="InterPro" id="IPR036922">
    <property type="entry name" value="Rieske_2Fe-2S_sf"/>
</dbReference>
<accession>A0A0B1ZMR7</accession>
<dbReference type="Gene3D" id="3.90.380.10">
    <property type="entry name" value="Naphthalene 1,2-dioxygenase Alpha Subunit, Chain A, domain 1"/>
    <property type="match status" value="1"/>
</dbReference>
<dbReference type="PANTHER" id="PTHR43756">
    <property type="entry name" value="CHOLINE MONOOXYGENASE, CHLOROPLASTIC"/>
    <property type="match status" value="1"/>
</dbReference>
<evidence type="ECO:0000256" key="4">
    <source>
        <dbReference type="ARBA" id="ARBA00023002"/>
    </source>
</evidence>
<dbReference type="PROSITE" id="PS51296">
    <property type="entry name" value="RIESKE"/>
    <property type="match status" value="1"/>
</dbReference>
<feature type="domain" description="Rieske" evidence="7">
    <location>
        <begin position="30"/>
        <end position="140"/>
    </location>
</feature>
<dbReference type="PANTHER" id="PTHR43756:SF5">
    <property type="entry name" value="CHOLINE MONOOXYGENASE, CHLOROPLASTIC"/>
    <property type="match status" value="1"/>
</dbReference>
<dbReference type="GO" id="GO:0016491">
    <property type="term" value="F:oxidoreductase activity"/>
    <property type="evidence" value="ECO:0007669"/>
    <property type="project" value="UniProtKB-KW"/>
</dbReference>
<evidence type="ECO:0000256" key="5">
    <source>
        <dbReference type="ARBA" id="ARBA00023004"/>
    </source>
</evidence>
<dbReference type="Pfam" id="PF00848">
    <property type="entry name" value="Ring_hydroxyl_A"/>
    <property type="match status" value="1"/>
</dbReference>
<dbReference type="Gene3D" id="2.102.10.10">
    <property type="entry name" value="Rieske [2Fe-2S] iron-sulphur domain"/>
    <property type="match status" value="1"/>
</dbReference>
<proteinExistence type="predicted"/>
<organism evidence="8 9">
    <name type="scientific">Novosphingobium malaysiense</name>
    <dbReference type="NCBI Taxonomy" id="1348853"/>
    <lineage>
        <taxon>Bacteria</taxon>
        <taxon>Pseudomonadati</taxon>
        <taxon>Pseudomonadota</taxon>
        <taxon>Alphaproteobacteria</taxon>
        <taxon>Sphingomonadales</taxon>
        <taxon>Sphingomonadaceae</taxon>
        <taxon>Novosphingobium</taxon>
    </lineage>
</organism>
<keyword evidence="3" id="KW-0479">Metal-binding</keyword>
<reference evidence="8 9" key="1">
    <citation type="submission" date="2014-10" db="EMBL/GenBank/DDBJ databases">
        <title>Genome sequence of Novosphingobium malaysiense MUSC 273(T).</title>
        <authorList>
            <person name="Lee L.-H."/>
        </authorList>
    </citation>
    <scope>NUCLEOTIDE SEQUENCE [LARGE SCALE GENOMIC DNA]</scope>
    <source>
        <strain evidence="8 9">MUSC 273</strain>
    </source>
</reference>
<evidence type="ECO:0000256" key="3">
    <source>
        <dbReference type="ARBA" id="ARBA00022723"/>
    </source>
</evidence>
<dbReference type="InterPro" id="IPR017941">
    <property type="entry name" value="Rieske_2Fe-2S"/>
</dbReference>
<protein>
    <submittedName>
        <fullName evidence="8">(2Fe-2S)-binding protein</fullName>
    </submittedName>
</protein>
<comment type="cofactor">
    <cofactor evidence="1">
        <name>Fe cation</name>
        <dbReference type="ChEBI" id="CHEBI:24875"/>
    </cofactor>
</comment>